<dbReference type="EMBL" id="RSCK01000023">
    <property type="protein sequence ID" value="RUT11582.1"/>
    <property type="molecule type" value="Genomic_DNA"/>
</dbReference>
<dbReference type="Proteomes" id="UP000282574">
    <property type="component" value="Unassembled WGS sequence"/>
</dbReference>
<sequence length="102" mass="11410">MSKSKKETSGGDEANVSMSRTRVKPMGRVGTIQMEDIPPEQQHLYIQIGKRLYNKAGLSPEQLRKFDTQYVTAEGYQACEIKRQTFGGNVRVISDNVPSSDT</sequence>
<reference evidence="2 3" key="1">
    <citation type="journal article" date="2019" name="Genome Biol. Evol.">
        <title>Day and night: Metabolic profiles and evolutionary relationships of six axenic non-marine cyanobacteria.</title>
        <authorList>
            <person name="Will S.E."/>
            <person name="Henke P."/>
            <person name="Boedeker C."/>
            <person name="Huang S."/>
            <person name="Brinkmann H."/>
            <person name="Rohde M."/>
            <person name="Jarek M."/>
            <person name="Friedl T."/>
            <person name="Seufert S."/>
            <person name="Schumacher M."/>
            <person name="Overmann J."/>
            <person name="Neumann-Schaal M."/>
            <person name="Petersen J."/>
        </authorList>
    </citation>
    <scope>NUCLEOTIDE SEQUENCE [LARGE SCALE GENOMIC DNA]</scope>
    <source>
        <strain evidence="2 3">SAG 39.79</strain>
    </source>
</reference>
<organism evidence="2 3">
    <name type="scientific">Chroococcidiopsis cubana SAG 39.79</name>
    <dbReference type="NCBI Taxonomy" id="388085"/>
    <lineage>
        <taxon>Bacteria</taxon>
        <taxon>Bacillati</taxon>
        <taxon>Cyanobacteriota</taxon>
        <taxon>Cyanophyceae</taxon>
        <taxon>Chroococcidiopsidales</taxon>
        <taxon>Chroococcidiopsidaceae</taxon>
        <taxon>Chroococcidiopsis</taxon>
    </lineage>
</organism>
<evidence type="ECO:0000313" key="3">
    <source>
        <dbReference type="Proteomes" id="UP000282574"/>
    </source>
</evidence>
<protein>
    <submittedName>
        <fullName evidence="2">Uncharacterized protein</fullName>
    </submittedName>
</protein>
<dbReference type="AlphaFoldDB" id="A0AB37UJI5"/>
<evidence type="ECO:0000313" key="2">
    <source>
        <dbReference type="EMBL" id="RUT11582.1"/>
    </source>
</evidence>
<proteinExistence type="predicted"/>
<accession>A0AB37UJI5</accession>
<comment type="caution">
    <text evidence="2">The sequence shown here is derived from an EMBL/GenBank/DDBJ whole genome shotgun (WGS) entry which is preliminary data.</text>
</comment>
<name>A0AB37UJI5_9CYAN</name>
<feature type="region of interest" description="Disordered" evidence="1">
    <location>
        <begin position="1"/>
        <end position="35"/>
    </location>
</feature>
<keyword evidence="3" id="KW-1185">Reference proteome</keyword>
<dbReference type="RefSeq" id="WP_106167300.1">
    <property type="nucleotide sequence ID" value="NZ_JAVKZF010000002.1"/>
</dbReference>
<gene>
    <name evidence="2" type="ORF">DSM107010_30690</name>
</gene>
<evidence type="ECO:0000256" key="1">
    <source>
        <dbReference type="SAM" id="MobiDB-lite"/>
    </source>
</evidence>